<dbReference type="EMBL" id="VLPL01000004">
    <property type="protein sequence ID" value="TSJ44941.1"/>
    <property type="molecule type" value="Genomic_DNA"/>
</dbReference>
<dbReference type="Proteomes" id="UP000316008">
    <property type="component" value="Unassembled WGS sequence"/>
</dbReference>
<dbReference type="AlphaFoldDB" id="A0A556MYE6"/>
<accession>A0A556MYE6</accession>
<reference evidence="1 2" key="1">
    <citation type="submission" date="2019-07" db="EMBL/GenBank/DDBJ databases">
        <authorList>
            <person name="Huq M.A."/>
        </authorList>
    </citation>
    <scope>NUCLEOTIDE SEQUENCE [LARGE SCALE GENOMIC DNA]</scope>
    <source>
        <strain evidence="1 2">MAH-3</strain>
    </source>
</reference>
<dbReference type="CDD" id="cd17036">
    <property type="entry name" value="T3SC_YbjN-like_1"/>
    <property type="match status" value="1"/>
</dbReference>
<dbReference type="OrthoDB" id="1491977at2"/>
<organism evidence="1 2">
    <name type="scientific">Fluviicola chungangensis</name>
    <dbReference type="NCBI Taxonomy" id="2597671"/>
    <lineage>
        <taxon>Bacteria</taxon>
        <taxon>Pseudomonadati</taxon>
        <taxon>Bacteroidota</taxon>
        <taxon>Flavobacteriia</taxon>
        <taxon>Flavobacteriales</taxon>
        <taxon>Crocinitomicaceae</taxon>
        <taxon>Fluviicola</taxon>
    </lineage>
</organism>
<dbReference type="RefSeq" id="WP_144333061.1">
    <property type="nucleotide sequence ID" value="NZ_VLPL01000004.1"/>
</dbReference>
<evidence type="ECO:0000313" key="1">
    <source>
        <dbReference type="EMBL" id="TSJ44941.1"/>
    </source>
</evidence>
<comment type="caution">
    <text evidence="1">The sequence shown here is derived from an EMBL/GenBank/DDBJ whole genome shotgun (WGS) entry which is preliminary data.</text>
</comment>
<protein>
    <submittedName>
        <fullName evidence="1">YbjN domain-containing protein</fullName>
    </submittedName>
</protein>
<evidence type="ECO:0000313" key="2">
    <source>
        <dbReference type="Proteomes" id="UP000316008"/>
    </source>
</evidence>
<proteinExistence type="predicted"/>
<sequence>MNFDSVCFLIEQSLAELGVDPGLCRGEKPGQWNLTYKGSTVWIDVFNFPQNPDKYYFQVMSPLLRIPDRNQEAFFKNCLEINHTLYGSWISIKADWTYVLCLREADNLDKSEVDATLDRVAFYSSDYYGKLTFKYEGCWDPKPNDKPVNFN</sequence>
<dbReference type="Gene3D" id="3.30.1460.10">
    <property type="match status" value="1"/>
</dbReference>
<name>A0A556MYE6_9FLAO</name>
<dbReference type="SUPFAM" id="SSF69635">
    <property type="entry name" value="Type III secretory system chaperone-like"/>
    <property type="match status" value="1"/>
</dbReference>
<keyword evidence="2" id="KW-1185">Reference proteome</keyword>
<gene>
    <name evidence="1" type="ORF">FO442_10110</name>
</gene>